<keyword evidence="1" id="KW-0812">Transmembrane</keyword>
<proteinExistence type="predicted"/>
<reference evidence="2 3" key="1">
    <citation type="submission" date="2016-11" db="EMBL/GenBank/DDBJ databases">
        <authorList>
            <person name="Jaros S."/>
            <person name="Januszkiewicz K."/>
            <person name="Wedrychowicz H."/>
        </authorList>
    </citation>
    <scope>NUCLEOTIDE SEQUENCE [LARGE SCALE GENOMIC DNA]</scope>
    <source>
        <strain evidence="2 3">DSM 6792</strain>
    </source>
</reference>
<dbReference type="Proteomes" id="UP000184112">
    <property type="component" value="Unassembled WGS sequence"/>
</dbReference>
<keyword evidence="1" id="KW-0472">Membrane</keyword>
<dbReference type="EMBL" id="FQWH01000011">
    <property type="protein sequence ID" value="SHH48016.1"/>
    <property type="molecule type" value="Genomic_DNA"/>
</dbReference>
<dbReference type="AlphaFoldDB" id="A0A1M5TBF6"/>
<accession>A0A1M5TBF6</accession>
<protein>
    <submittedName>
        <fullName evidence="2">Uncharacterized protein</fullName>
    </submittedName>
</protein>
<evidence type="ECO:0000256" key="1">
    <source>
        <dbReference type="SAM" id="Phobius"/>
    </source>
</evidence>
<feature type="transmembrane region" description="Helical" evidence="1">
    <location>
        <begin position="7"/>
        <end position="29"/>
    </location>
</feature>
<gene>
    <name evidence="2" type="ORF">SAMN05444388_11156</name>
</gene>
<keyword evidence="1" id="KW-1133">Transmembrane helix</keyword>
<name>A0A1M5TBF6_FLAJO</name>
<evidence type="ECO:0000313" key="2">
    <source>
        <dbReference type="EMBL" id="SHH48016.1"/>
    </source>
</evidence>
<organism evidence="2 3">
    <name type="scientific">Flavobacterium johnsoniae</name>
    <name type="common">Cytophaga johnsonae</name>
    <dbReference type="NCBI Taxonomy" id="986"/>
    <lineage>
        <taxon>Bacteria</taxon>
        <taxon>Pseudomonadati</taxon>
        <taxon>Bacteroidota</taxon>
        <taxon>Flavobacteriia</taxon>
        <taxon>Flavobacteriales</taxon>
        <taxon>Flavobacteriaceae</taxon>
        <taxon>Flavobacterium</taxon>
    </lineage>
</organism>
<sequence>MESKNKNMFIFINYILSPAYVFIMFWIMFFEDNDSFINKLTAHKTDPKMYIAFLLSILSLILLRRGMKFSKK</sequence>
<feature type="transmembrane region" description="Helical" evidence="1">
    <location>
        <begin position="49"/>
        <end position="67"/>
    </location>
</feature>
<evidence type="ECO:0000313" key="3">
    <source>
        <dbReference type="Proteomes" id="UP000184112"/>
    </source>
</evidence>